<evidence type="ECO:0000256" key="14">
    <source>
        <dbReference type="ARBA" id="ARBA00047899"/>
    </source>
</evidence>
<evidence type="ECO:0000256" key="18">
    <source>
        <dbReference type="SAM" id="SignalP"/>
    </source>
</evidence>
<gene>
    <name evidence="20" type="ORF">HID58_051144</name>
</gene>
<evidence type="ECO:0000256" key="12">
    <source>
        <dbReference type="ARBA" id="ARBA00022989"/>
    </source>
</evidence>
<evidence type="ECO:0000256" key="10">
    <source>
        <dbReference type="ARBA" id="ARBA00022777"/>
    </source>
</evidence>
<feature type="signal peptide" evidence="18">
    <location>
        <begin position="1"/>
        <end position="24"/>
    </location>
</feature>
<dbReference type="Pfam" id="PF00560">
    <property type="entry name" value="LRR_1"/>
    <property type="match status" value="3"/>
</dbReference>
<evidence type="ECO:0000256" key="6">
    <source>
        <dbReference type="ARBA" id="ARBA00022692"/>
    </source>
</evidence>
<dbReference type="SUPFAM" id="SSF52058">
    <property type="entry name" value="L domain-like"/>
    <property type="match status" value="2"/>
</dbReference>
<evidence type="ECO:0000256" key="15">
    <source>
        <dbReference type="ARBA" id="ARBA00048679"/>
    </source>
</evidence>
<evidence type="ECO:0000256" key="2">
    <source>
        <dbReference type="ARBA" id="ARBA00012513"/>
    </source>
</evidence>
<dbReference type="EMBL" id="JAGKQM010000013">
    <property type="protein sequence ID" value="KAH0888715.1"/>
    <property type="molecule type" value="Genomic_DNA"/>
</dbReference>
<dbReference type="PROSITE" id="PS50011">
    <property type="entry name" value="PROTEIN_KINASE_DOM"/>
    <property type="match status" value="3"/>
</dbReference>
<keyword evidence="8" id="KW-0677">Repeat</keyword>
<organism evidence="20 21">
    <name type="scientific">Brassica napus</name>
    <name type="common">Rape</name>
    <dbReference type="NCBI Taxonomy" id="3708"/>
    <lineage>
        <taxon>Eukaryota</taxon>
        <taxon>Viridiplantae</taxon>
        <taxon>Streptophyta</taxon>
        <taxon>Embryophyta</taxon>
        <taxon>Tracheophyta</taxon>
        <taxon>Spermatophyta</taxon>
        <taxon>Magnoliopsida</taxon>
        <taxon>eudicotyledons</taxon>
        <taxon>Gunneridae</taxon>
        <taxon>Pentapetalae</taxon>
        <taxon>rosids</taxon>
        <taxon>malvids</taxon>
        <taxon>Brassicales</taxon>
        <taxon>Brassicaceae</taxon>
        <taxon>Brassiceae</taxon>
        <taxon>Brassica</taxon>
    </lineage>
</organism>
<feature type="transmembrane region" description="Helical" evidence="17">
    <location>
        <begin position="1760"/>
        <end position="1781"/>
    </location>
</feature>
<feature type="domain" description="Protein kinase" evidence="19">
    <location>
        <begin position="2073"/>
        <end position="2346"/>
    </location>
</feature>
<dbReference type="InterPro" id="IPR024788">
    <property type="entry name" value="Malectin-like_Carb-bd_dom"/>
</dbReference>
<evidence type="ECO:0000256" key="8">
    <source>
        <dbReference type="ARBA" id="ARBA00022737"/>
    </source>
</evidence>
<evidence type="ECO:0000256" key="17">
    <source>
        <dbReference type="SAM" id="Phobius"/>
    </source>
</evidence>
<keyword evidence="3" id="KW-0723">Serine/threonine-protein kinase</keyword>
<dbReference type="SMART" id="SM00220">
    <property type="entry name" value="S_TKc"/>
    <property type="match status" value="3"/>
</dbReference>
<feature type="domain" description="Protein kinase" evidence="19">
    <location>
        <begin position="585"/>
        <end position="838"/>
    </location>
</feature>
<evidence type="ECO:0000256" key="5">
    <source>
        <dbReference type="ARBA" id="ARBA00022679"/>
    </source>
</evidence>
<keyword evidence="12 17" id="KW-1133">Transmembrane helix</keyword>
<name>A0ABQ8A9H7_BRANA</name>
<comment type="catalytic activity">
    <reaction evidence="14">
        <text>L-threonyl-[protein] + ATP = O-phospho-L-threonyl-[protein] + ADP + H(+)</text>
        <dbReference type="Rhea" id="RHEA:46608"/>
        <dbReference type="Rhea" id="RHEA-COMP:11060"/>
        <dbReference type="Rhea" id="RHEA-COMP:11605"/>
        <dbReference type="ChEBI" id="CHEBI:15378"/>
        <dbReference type="ChEBI" id="CHEBI:30013"/>
        <dbReference type="ChEBI" id="CHEBI:30616"/>
        <dbReference type="ChEBI" id="CHEBI:61977"/>
        <dbReference type="ChEBI" id="CHEBI:456216"/>
        <dbReference type="EC" id="2.7.11.1"/>
    </reaction>
</comment>
<feature type="domain" description="Protein kinase" evidence="19">
    <location>
        <begin position="1404"/>
        <end position="1641"/>
    </location>
</feature>
<keyword evidence="13 17" id="KW-0472">Membrane</keyword>
<comment type="catalytic activity">
    <reaction evidence="15">
        <text>L-seryl-[protein] + ATP = O-phospho-L-seryl-[protein] + ADP + H(+)</text>
        <dbReference type="Rhea" id="RHEA:17989"/>
        <dbReference type="Rhea" id="RHEA-COMP:9863"/>
        <dbReference type="Rhea" id="RHEA-COMP:11604"/>
        <dbReference type="ChEBI" id="CHEBI:15378"/>
        <dbReference type="ChEBI" id="CHEBI:29999"/>
        <dbReference type="ChEBI" id="CHEBI:30616"/>
        <dbReference type="ChEBI" id="CHEBI:83421"/>
        <dbReference type="ChEBI" id="CHEBI:456216"/>
        <dbReference type="EC" id="2.7.11.1"/>
    </reaction>
</comment>
<keyword evidence="9 16" id="KW-0547">Nucleotide-binding</keyword>
<evidence type="ECO:0000256" key="3">
    <source>
        <dbReference type="ARBA" id="ARBA00022527"/>
    </source>
</evidence>
<keyword evidence="5" id="KW-0808">Transferase</keyword>
<keyword evidence="10" id="KW-0418">Kinase</keyword>
<dbReference type="InterPro" id="IPR003591">
    <property type="entry name" value="Leu-rich_rpt_typical-subtyp"/>
</dbReference>
<comment type="caution">
    <text evidence="20">The sequence shown here is derived from an EMBL/GenBank/DDBJ whole genome shotgun (WGS) entry which is preliminary data.</text>
</comment>
<proteinExistence type="predicted"/>
<dbReference type="PROSITE" id="PS00107">
    <property type="entry name" value="PROTEIN_KINASE_ATP"/>
    <property type="match status" value="3"/>
</dbReference>
<dbReference type="InterPro" id="IPR008271">
    <property type="entry name" value="Ser/Thr_kinase_AS"/>
</dbReference>
<dbReference type="SMART" id="SM00369">
    <property type="entry name" value="LRR_TYP"/>
    <property type="match status" value="4"/>
</dbReference>
<feature type="transmembrane region" description="Helical" evidence="17">
    <location>
        <begin position="1996"/>
        <end position="2022"/>
    </location>
</feature>
<keyword evidence="7 18" id="KW-0732">Signal</keyword>
<evidence type="ECO:0000259" key="19">
    <source>
        <dbReference type="PROSITE" id="PS50011"/>
    </source>
</evidence>
<dbReference type="Gene3D" id="3.30.200.20">
    <property type="entry name" value="Phosphorylase Kinase, domain 1"/>
    <property type="match status" value="3"/>
</dbReference>
<evidence type="ECO:0000256" key="13">
    <source>
        <dbReference type="ARBA" id="ARBA00023136"/>
    </source>
</evidence>
<dbReference type="InterPro" id="IPR032675">
    <property type="entry name" value="LRR_dom_sf"/>
</dbReference>
<evidence type="ECO:0000256" key="9">
    <source>
        <dbReference type="ARBA" id="ARBA00022741"/>
    </source>
</evidence>
<feature type="binding site" evidence="16">
    <location>
        <position position="2101"/>
    </location>
    <ligand>
        <name>ATP</name>
        <dbReference type="ChEBI" id="CHEBI:30616"/>
    </ligand>
</feature>
<accession>A0ABQ8A9H7</accession>
<keyword evidence="6 17" id="KW-0812">Transmembrane</keyword>
<dbReference type="PROSITE" id="PS00108">
    <property type="entry name" value="PROTEIN_KINASE_ST"/>
    <property type="match status" value="2"/>
</dbReference>
<evidence type="ECO:0000256" key="16">
    <source>
        <dbReference type="PROSITE-ProRule" id="PRU10141"/>
    </source>
</evidence>
<evidence type="ECO:0000256" key="7">
    <source>
        <dbReference type="ARBA" id="ARBA00022729"/>
    </source>
</evidence>
<dbReference type="InterPro" id="IPR017441">
    <property type="entry name" value="Protein_kinase_ATP_BS"/>
</dbReference>
<evidence type="ECO:0000313" key="21">
    <source>
        <dbReference type="Proteomes" id="UP000824890"/>
    </source>
</evidence>
<sequence length="2394" mass="266445">MERSCVGILLVLIAALASIHIVHAQDQEGFISLDCGLPTYELSPYIEISSGVSFSSDEKFIQSGNSGRTLEMPKGYSKQYKTLRYFPNGTRNCYNLSVDKGRKYLIRTSFLYGNYDGLDIKPIFDLYLGPNLWATIDLETLVNGTRRDILHIPTSNSLQICLVKSGTTTPLISTLELRPMGNGSYITESGSLELQHWYYLNNTGSRIRYSSDVYDRIWVTFFKKEWTQISTSLEVDNSNHYVPPEDALKNAATPTNASAPLTIEWITENANEQYYLYSHFAEIQELHTNETREFNIVWNGKLYYGPVIPDKLKLTTIQSQSAETCNGGKCSFQLIRTNRSTLPPLLNAFEVYTVIQFPQSETDESDVAAVKDIEATYGLSRLNWQGDPCVPQQLSWDGLNCTSTDKLVFMWFKWTHSSFHSKSYTTRKSIGINWKNFNFIANRDLSNNNLTGGLPEFLGNMESLSVINLSGNQLNGTIPKALQREGLKLFVEGNPRLCVSDPCTKPLHKKKVLVPIVSSVASAVFVTAVLVLFLVLRKRHSTAEEGLHLPPRMAMGNDTFANSPEPSFDQKSTRFTYSEVIKMTNNFQRVLGKGGFGFVYHGTVNGLEVAVKVLSQLSTQGYKQFKAEVDLLLRVHHKNLVSLVGYCYEVDHLALVYEFLPNGNLKQHLAGKGDRSAITWGSRLRIAMEAALDVKTTNILLDEHFRAKLADFGLSKSFQVGDGPHESTVIAGTPGYLDPEYYHSGRLGEKSDVYSFGMVLLEMITNQRVISEKSHITEWVAYKLNRGDISGIMDPNLCGGYDTNSAWRALELAMSCADPHSAHRPTMSHVIIEIKECLACENSRVIKNQDLETQETIMRLETSVIVLLDMITNQPVIGGDISKIMDPNVHGDYNFRYAWGALELAMSCEDPAVSTWPLDVLCDLIAQTLKSPHLVLMAVLGTLAIIHLVQAQDQQGFISLDCGLPSSEPSPYDEAMTEFILSGKTGRVRANAGVYLKPYETLRYFPDGFRNCYNLNVEMGRKQLIRAYFFYQNYDGLDIKPKFDLYIGPNPWTTIDLQKDENGTRRELLHIPKSNSLKICLVKTGETTPLISSLEIRPMGNGTYITKSGSLTLFSRIYLKDSLTHIKSKWTQISTTLQVSNSNKYLPPRVVLQTAATPTNASAPLTIQWSPSNVNDQYYLYVHFAEIQETNGTREFTAVLNGDTSDPKIPPKLNIHTIFSLSTLPPLLNALEMYTVTPFPQSETNESDDPCVPQPFMWDGLNCRNTDVSTPPRITYLNLSSSGLTGTIAAGIQNLTQLEILDLSNNNLTGELPEFLSNMKSLVFINISWNDLNGSVPQLFGGKDLRNPRLCASVSCLPPKTKPFPVATVASVASALAIIIAVLALIFIFRKKKPDVGEVINMTNNFQRVVGKGGFGVVYHGTLNGYEQVAVKVLSQSSTQGYKQFRAEVDLLMRVHHANLVNLVGYCSEGDHLALIYEFVPNGDLRQHLSGLEYLHSGCIPPMIHRDVKTTNILLDEQFKAKLANFGLSRSFPVGGESHVSTKVAGTPGYLDPEYYRTSRLTEKSDVYSFGIVLLEMITNEPVGFELHSGEISCIMDPNLYGDYDSRSAWRALELAMSCANPSSAKRPSMSQLVVELKECLLSENSRRSVSRGMDSQTSSEVYYGDISSAFVGPSCHFRHHTSCSSTEPASLDCGLPANEPSPYSESKTGLRFSSDSKFIQTGEIGRIQTNLENPLKPYTTLRELHRSYHLWNYGRWETILTSLSAVMLMFLDVMLCFLFQRKDYSILDNKLSDPIIPKKFEITSMQSLNPRTCGGEECSLKLTRTQRSTLPPLLNAFEIYRVIQFMQPETNETEVVALKSIQDTYKLIRINWQGDPCVPQHLMWDNLTCSNTTISRPPRVTSLNLSSIGLTGTIAAAIQNLTQLEKLDLSNNNLTGEVPKFLGNITPLLFINLSGNDLNGSIPQSLQSKGIELLLHGNPRLCQTKSCTKPQSKDFPVVIVATAASVIILIAVLVLVFVLVFRKKNQYTAMQAQQMPPNMPAVVNIENANSHEPLNEIKRRMFTYSEVIKMTNNFQNSLGKGGFGMVYHGFVNGSKQVAVKVLSQSSTQGYKEFKAEVDLLLRVHHTNLVTLVGYSYEGDHLALIYEFLTNGDLKQHLTGKRSRPIINWSSRLGIALEAALGLEYLHIGCTPPMVHRDVKTANILLDDNFKAKLADFGLSRSFQSGIGYQDSTAIAGTPGYLDPEYNHSGRLGEKSDVYSFGIVLLEMITNQPVISQTSENSHITKWVSSKLNCGDIIEIMDPNLRKDYDSNSAWRAVELAMSCANPSYSKRPSMSQVINELKECIMCENSRLSNNQGLESRAINIGLDSSAATIGNIPSIATVVSSSSAAAMI</sequence>
<dbReference type="CDD" id="cd14066">
    <property type="entry name" value="STKc_IRAK"/>
    <property type="match status" value="1"/>
</dbReference>
<dbReference type="PANTHER" id="PTHR45631">
    <property type="entry name" value="OS07G0107800 PROTEIN-RELATED"/>
    <property type="match status" value="1"/>
</dbReference>
<dbReference type="InterPro" id="IPR001611">
    <property type="entry name" value="Leu-rich_rpt"/>
</dbReference>
<dbReference type="PRINTS" id="PR00019">
    <property type="entry name" value="LEURICHRPT"/>
</dbReference>
<keyword evidence="11 16" id="KW-0067">ATP-binding</keyword>
<dbReference type="Gene3D" id="1.10.510.10">
    <property type="entry name" value="Transferase(Phosphotransferase) domain 1"/>
    <property type="match status" value="3"/>
</dbReference>
<evidence type="ECO:0000256" key="1">
    <source>
        <dbReference type="ARBA" id="ARBA00004167"/>
    </source>
</evidence>
<dbReference type="Gene3D" id="3.80.10.10">
    <property type="entry name" value="Ribonuclease Inhibitor"/>
    <property type="match status" value="3"/>
</dbReference>
<dbReference type="EC" id="2.7.11.1" evidence="2"/>
<comment type="subcellular location">
    <subcellularLocation>
        <location evidence="1">Membrane</location>
        <topology evidence="1">Single-pass membrane protein</topology>
    </subcellularLocation>
</comment>
<feature type="binding site" evidence="16">
    <location>
        <position position="1432"/>
    </location>
    <ligand>
        <name>ATP</name>
        <dbReference type="ChEBI" id="CHEBI:30616"/>
    </ligand>
</feature>
<feature type="binding site" evidence="16">
    <location>
        <position position="612"/>
    </location>
    <ligand>
        <name>ATP</name>
        <dbReference type="ChEBI" id="CHEBI:30616"/>
    </ligand>
</feature>
<dbReference type="InterPro" id="IPR001245">
    <property type="entry name" value="Ser-Thr/Tyr_kinase_cat_dom"/>
</dbReference>
<evidence type="ECO:0000256" key="11">
    <source>
        <dbReference type="ARBA" id="ARBA00022840"/>
    </source>
</evidence>
<dbReference type="Pfam" id="PF12819">
    <property type="entry name" value="Malectin_like"/>
    <property type="match status" value="4"/>
</dbReference>
<dbReference type="InterPro" id="IPR000719">
    <property type="entry name" value="Prot_kinase_dom"/>
</dbReference>
<evidence type="ECO:0000313" key="20">
    <source>
        <dbReference type="EMBL" id="KAH0888715.1"/>
    </source>
</evidence>
<feature type="transmembrane region" description="Helical" evidence="17">
    <location>
        <begin position="1364"/>
        <end position="1389"/>
    </location>
</feature>
<dbReference type="Proteomes" id="UP000824890">
    <property type="component" value="Unassembled WGS sequence"/>
</dbReference>
<reference evidence="20 21" key="1">
    <citation type="submission" date="2021-05" db="EMBL/GenBank/DDBJ databases">
        <title>Genome Assembly of Synthetic Allotetraploid Brassica napus Reveals Homoeologous Exchanges between Subgenomes.</title>
        <authorList>
            <person name="Davis J.T."/>
        </authorList>
    </citation>
    <scope>NUCLEOTIDE SEQUENCE [LARGE SCALE GENOMIC DNA]</scope>
    <source>
        <strain evidence="21">cv. Da-Ae</strain>
        <tissue evidence="20">Seedling</tissue>
    </source>
</reference>
<feature type="chain" id="PRO_5045397341" description="non-specific serine/threonine protein kinase" evidence="18">
    <location>
        <begin position="25"/>
        <end position="2394"/>
    </location>
</feature>
<evidence type="ECO:0000256" key="4">
    <source>
        <dbReference type="ARBA" id="ARBA00022614"/>
    </source>
</evidence>
<dbReference type="PROSITE" id="PS51450">
    <property type="entry name" value="LRR"/>
    <property type="match status" value="1"/>
</dbReference>
<dbReference type="SUPFAM" id="SSF56112">
    <property type="entry name" value="Protein kinase-like (PK-like)"/>
    <property type="match status" value="3"/>
</dbReference>
<keyword evidence="4" id="KW-0433">Leucine-rich repeat</keyword>
<protein>
    <recommendedName>
        <fullName evidence="2">non-specific serine/threonine protein kinase</fullName>
        <ecNumber evidence="2">2.7.11.1</ecNumber>
    </recommendedName>
</protein>
<dbReference type="Pfam" id="PF13855">
    <property type="entry name" value="LRR_8"/>
    <property type="match status" value="1"/>
</dbReference>
<dbReference type="InterPro" id="IPR011009">
    <property type="entry name" value="Kinase-like_dom_sf"/>
</dbReference>
<dbReference type="Pfam" id="PF07714">
    <property type="entry name" value="PK_Tyr_Ser-Thr"/>
    <property type="match status" value="3"/>
</dbReference>
<keyword evidence="21" id="KW-1185">Reference proteome</keyword>
<dbReference type="PANTHER" id="PTHR45631:SF57">
    <property type="entry name" value="LEUCINE-RICH REPEAT PROTEIN KINASE FAMILY PROTEIN"/>
    <property type="match status" value="1"/>
</dbReference>